<dbReference type="Proteomes" id="UP000626148">
    <property type="component" value="Unassembled WGS sequence"/>
</dbReference>
<reference evidence="2" key="2">
    <citation type="submission" date="2020-09" db="EMBL/GenBank/DDBJ databases">
        <authorList>
            <person name="Sun Q."/>
            <person name="Kim S."/>
        </authorList>
    </citation>
    <scope>NUCLEOTIDE SEQUENCE</scope>
    <source>
        <strain evidence="2">KCTC 22169</strain>
    </source>
</reference>
<keyword evidence="3" id="KW-1185">Reference proteome</keyword>
<comment type="caution">
    <text evidence="2">The sequence shown here is derived from an EMBL/GenBank/DDBJ whole genome shotgun (WGS) entry which is preliminary data.</text>
</comment>
<evidence type="ECO:0008006" key="4">
    <source>
        <dbReference type="Google" id="ProtNLM"/>
    </source>
</evidence>
<dbReference type="EMBL" id="BMXR01000001">
    <property type="protein sequence ID" value="GGX41541.1"/>
    <property type="molecule type" value="Genomic_DNA"/>
</dbReference>
<proteinExistence type="predicted"/>
<dbReference type="AlphaFoldDB" id="A0A918N734"/>
<name>A0A918N734_9GAMM</name>
<keyword evidence="1" id="KW-1133">Transmembrane helix</keyword>
<gene>
    <name evidence="2" type="ORF">GCM10007392_05580</name>
</gene>
<sequence>MSPSQIMLFWSLGGLATFFVLALLPWVHLGLIGYLRDFSALILAFLAGTLWLPAVRDADNRDPKAANLAMAVFLAAWATFFMPAWLGLVLLMIGYPALWWFERQWFGAAQSLDYRNLRSLLTWGVVAAHVLALASLSRGTP</sequence>
<accession>A0A918N734</accession>
<evidence type="ECO:0000313" key="2">
    <source>
        <dbReference type="EMBL" id="GGX41541.1"/>
    </source>
</evidence>
<keyword evidence="1" id="KW-0472">Membrane</keyword>
<feature type="transmembrane region" description="Helical" evidence="1">
    <location>
        <begin position="67"/>
        <end position="100"/>
    </location>
</feature>
<evidence type="ECO:0000313" key="3">
    <source>
        <dbReference type="Proteomes" id="UP000626148"/>
    </source>
</evidence>
<reference evidence="2" key="1">
    <citation type="journal article" date="2014" name="Int. J. Syst. Evol. Microbiol.">
        <title>Complete genome sequence of Corynebacterium casei LMG S-19264T (=DSM 44701T), isolated from a smear-ripened cheese.</title>
        <authorList>
            <consortium name="US DOE Joint Genome Institute (JGI-PGF)"/>
            <person name="Walter F."/>
            <person name="Albersmeier A."/>
            <person name="Kalinowski J."/>
            <person name="Ruckert C."/>
        </authorList>
    </citation>
    <scope>NUCLEOTIDE SEQUENCE</scope>
    <source>
        <strain evidence="2">KCTC 22169</strain>
    </source>
</reference>
<dbReference type="Pfam" id="PF11911">
    <property type="entry name" value="DUF3429"/>
    <property type="match status" value="1"/>
</dbReference>
<dbReference type="InterPro" id="IPR021836">
    <property type="entry name" value="DUF3429"/>
</dbReference>
<feature type="transmembrane region" description="Helical" evidence="1">
    <location>
        <begin position="120"/>
        <end position="137"/>
    </location>
</feature>
<feature type="transmembrane region" description="Helical" evidence="1">
    <location>
        <begin position="7"/>
        <end position="26"/>
    </location>
</feature>
<keyword evidence="1" id="KW-0812">Transmembrane</keyword>
<dbReference type="RefSeq" id="WP_189606945.1">
    <property type="nucleotide sequence ID" value="NZ_BMXR01000001.1"/>
</dbReference>
<evidence type="ECO:0000256" key="1">
    <source>
        <dbReference type="SAM" id="Phobius"/>
    </source>
</evidence>
<feature type="transmembrane region" description="Helical" evidence="1">
    <location>
        <begin position="38"/>
        <end position="55"/>
    </location>
</feature>
<organism evidence="2 3">
    <name type="scientific">Saccharospirillum salsuginis</name>
    <dbReference type="NCBI Taxonomy" id="418750"/>
    <lineage>
        <taxon>Bacteria</taxon>
        <taxon>Pseudomonadati</taxon>
        <taxon>Pseudomonadota</taxon>
        <taxon>Gammaproteobacteria</taxon>
        <taxon>Oceanospirillales</taxon>
        <taxon>Saccharospirillaceae</taxon>
        <taxon>Saccharospirillum</taxon>
    </lineage>
</organism>
<protein>
    <recommendedName>
        <fullName evidence="4">DUF3429 domain-containing protein</fullName>
    </recommendedName>
</protein>